<dbReference type="EMBL" id="CP000781">
    <property type="protein sequence ID" value="ABS69034.1"/>
    <property type="molecule type" value="Genomic_DNA"/>
</dbReference>
<keyword evidence="3" id="KW-0328">Glycosyltransferase</keyword>
<name>A7ILZ1_XANP2</name>
<dbReference type="GO" id="GO:0016020">
    <property type="term" value="C:membrane"/>
    <property type="evidence" value="ECO:0007669"/>
    <property type="project" value="InterPro"/>
</dbReference>
<keyword evidence="9" id="KW-1133">Transmembrane helix</keyword>
<dbReference type="AlphaFoldDB" id="A7ILZ1"/>
<dbReference type="STRING" id="78245.Xaut_3809"/>
<dbReference type="OrthoDB" id="7943907at2"/>
<protein>
    <recommendedName>
        <fullName evidence="14">Peptide O-xylosyltransferase</fullName>
    </recommendedName>
</protein>
<dbReference type="InterPro" id="IPR043538">
    <property type="entry name" value="XYLT"/>
</dbReference>
<keyword evidence="10" id="KW-0333">Golgi apparatus</keyword>
<evidence type="ECO:0000256" key="3">
    <source>
        <dbReference type="ARBA" id="ARBA00022676"/>
    </source>
</evidence>
<evidence type="ECO:0000256" key="13">
    <source>
        <dbReference type="ARBA" id="ARBA00023180"/>
    </source>
</evidence>
<gene>
    <name evidence="15" type="ordered locus">Xaut_3809</name>
</gene>
<evidence type="ECO:0000256" key="10">
    <source>
        <dbReference type="ARBA" id="ARBA00023034"/>
    </source>
</evidence>
<proteinExistence type="predicted"/>
<keyword evidence="16" id="KW-1185">Reference proteome</keyword>
<evidence type="ECO:0000256" key="14">
    <source>
        <dbReference type="ARBA" id="ARBA00042865"/>
    </source>
</evidence>
<dbReference type="Pfam" id="PF02485">
    <property type="entry name" value="Branch"/>
    <property type="match status" value="1"/>
</dbReference>
<keyword evidence="13" id="KW-0325">Glycoprotein</keyword>
<evidence type="ECO:0000313" key="15">
    <source>
        <dbReference type="EMBL" id="ABS69034.1"/>
    </source>
</evidence>
<dbReference type="PANTHER" id="PTHR46025">
    <property type="entry name" value="XYLOSYLTRANSFERASE OXT"/>
    <property type="match status" value="1"/>
</dbReference>
<comment type="subcellular location">
    <subcellularLocation>
        <location evidence="2">Endoplasmic reticulum membrane</location>
        <topology evidence="2">Single-pass type II membrane protein</topology>
    </subcellularLocation>
    <subcellularLocation>
        <location evidence="1">Golgi apparatus membrane</location>
        <topology evidence="1">Single-pass type II membrane protein</topology>
    </subcellularLocation>
</comment>
<evidence type="ECO:0000256" key="1">
    <source>
        <dbReference type="ARBA" id="ARBA00004323"/>
    </source>
</evidence>
<dbReference type="GO" id="GO:0046872">
    <property type="term" value="F:metal ion binding"/>
    <property type="evidence" value="ECO:0007669"/>
    <property type="project" value="UniProtKB-KW"/>
</dbReference>
<keyword evidence="7" id="KW-0256">Endoplasmic reticulum</keyword>
<evidence type="ECO:0000256" key="2">
    <source>
        <dbReference type="ARBA" id="ARBA00004648"/>
    </source>
</evidence>
<dbReference type="GO" id="GO:0015012">
    <property type="term" value="P:heparan sulfate proteoglycan biosynthetic process"/>
    <property type="evidence" value="ECO:0007669"/>
    <property type="project" value="TreeGrafter"/>
</dbReference>
<keyword evidence="4" id="KW-0808">Transferase</keyword>
<dbReference type="PANTHER" id="PTHR46025:SF3">
    <property type="entry name" value="XYLOSYLTRANSFERASE OXT"/>
    <property type="match status" value="1"/>
</dbReference>
<keyword evidence="6" id="KW-0479">Metal-binding</keyword>
<organism evidence="15 16">
    <name type="scientific">Xanthobacter autotrophicus (strain ATCC BAA-1158 / Py2)</name>
    <dbReference type="NCBI Taxonomy" id="78245"/>
    <lineage>
        <taxon>Bacteria</taxon>
        <taxon>Pseudomonadati</taxon>
        <taxon>Pseudomonadota</taxon>
        <taxon>Alphaproteobacteria</taxon>
        <taxon>Hyphomicrobiales</taxon>
        <taxon>Xanthobacteraceae</taxon>
        <taxon>Xanthobacter</taxon>
    </lineage>
</organism>
<sequence>MPKIAIVCLAYMKTASGVALLADYFKDIAHIYVHVDSKSDATPYKEISALHPNLTLSKERFPIFWGGFNTVRACVKTIEQAQENEEYDRFLFITEDTIPIINRTRFLESMQSEIEWIQTGPTHNPDRLKRYNGFYFYDSYSTTPRPCRVTERDWSPEMSRSILQMEKLRRAGKTNIETLYAGGTWWGLSRPSIEKFISSYNTNIHLRHSFEFSAIPEEHYIHTVLGKIENPKPLVYTDWSRNPTPYIFKTEDELRSIDANGAPMLRKVTVGAPQIENFVRSLMD</sequence>
<evidence type="ECO:0000256" key="5">
    <source>
        <dbReference type="ARBA" id="ARBA00022692"/>
    </source>
</evidence>
<evidence type="ECO:0000256" key="11">
    <source>
        <dbReference type="ARBA" id="ARBA00023136"/>
    </source>
</evidence>
<dbReference type="InterPro" id="IPR003406">
    <property type="entry name" value="Glyco_trans_14"/>
</dbReference>
<keyword evidence="11" id="KW-0472">Membrane</keyword>
<dbReference type="GO" id="GO:0050650">
    <property type="term" value="P:chondroitin sulfate proteoglycan biosynthetic process"/>
    <property type="evidence" value="ECO:0007669"/>
    <property type="project" value="TreeGrafter"/>
</dbReference>
<evidence type="ECO:0000313" key="16">
    <source>
        <dbReference type="Proteomes" id="UP000002417"/>
    </source>
</evidence>
<evidence type="ECO:0000256" key="12">
    <source>
        <dbReference type="ARBA" id="ARBA00023157"/>
    </source>
</evidence>
<evidence type="ECO:0000256" key="7">
    <source>
        <dbReference type="ARBA" id="ARBA00022824"/>
    </source>
</evidence>
<evidence type="ECO:0000256" key="9">
    <source>
        <dbReference type="ARBA" id="ARBA00022989"/>
    </source>
</evidence>
<evidence type="ECO:0000256" key="6">
    <source>
        <dbReference type="ARBA" id="ARBA00022723"/>
    </source>
</evidence>
<keyword evidence="5" id="KW-0812">Transmembrane</keyword>
<dbReference type="Proteomes" id="UP000002417">
    <property type="component" value="Chromosome"/>
</dbReference>
<keyword evidence="8" id="KW-0735">Signal-anchor</keyword>
<evidence type="ECO:0000256" key="4">
    <source>
        <dbReference type="ARBA" id="ARBA00022679"/>
    </source>
</evidence>
<evidence type="ECO:0000256" key="8">
    <source>
        <dbReference type="ARBA" id="ARBA00022968"/>
    </source>
</evidence>
<reference evidence="15 16" key="1">
    <citation type="submission" date="2007-07" db="EMBL/GenBank/DDBJ databases">
        <title>Complete sequence of chromosome of Xanthobacter autotrophicus Py2.</title>
        <authorList>
            <consortium name="US DOE Joint Genome Institute"/>
            <person name="Copeland A."/>
            <person name="Lucas S."/>
            <person name="Lapidus A."/>
            <person name="Barry K."/>
            <person name="Glavina del Rio T."/>
            <person name="Hammon N."/>
            <person name="Israni S."/>
            <person name="Dalin E."/>
            <person name="Tice H."/>
            <person name="Pitluck S."/>
            <person name="Sims D."/>
            <person name="Brettin T."/>
            <person name="Bruce D."/>
            <person name="Detter J.C."/>
            <person name="Han C."/>
            <person name="Tapia R."/>
            <person name="Brainard J."/>
            <person name="Schmutz J."/>
            <person name="Larimer F."/>
            <person name="Land M."/>
            <person name="Hauser L."/>
            <person name="Kyrpides N."/>
            <person name="Kim E."/>
            <person name="Ensigns S.A."/>
            <person name="Richardson P."/>
        </authorList>
    </citation>
    <scope>NUCLEOTIDE SEQUENCE [LARGE SCALE GENOMIC DNA]</scope>
    <source>
        <strain evidence="16">ATCC BAA-1158 / Py2</strain>
    </source>
</reference>
<keyword evidence="12" id="KW-1015">Disulfide bond</keyword>
<accession>A7ILZ1</accession>
<dbReference type="HOGENOM" id="CLU_979865_0_0_5"/>
<dbReference type="KEGG" id="xau:Xaut_3809"/>
<dbReference type="GO" id="GO:0030158">
    <property type="term" value="F:protein xylosyltransferase activity"/>
    <property type="evidence" value="ECO:0007669"/>
    <property type="project" value="InterPro"/>
</dbReference>